<dbReference type="CDD" id="cd01147">
    <property type="entry name" value="HemV-2"/>
    <property type="match status" value="1"/>
</dbReference>
<evidence type="ECO:0000313" key="2">
    <source>
        <dbReference type="EMBL" id="KGK99671.1"/>
    </source>
</evidence>
<dbReference type="SUPFAM" id="SSF53807">
    <property type="entry name" value="Helical backbone' metal receptor"/>
    <property type="match status" value="1"/>
</dbReference>
<organism evidence="2 3">
    <name type="scientific">Methanococcoides methylutens</name>
    <dbReference type="NCBI Taxonomy" id="2226"/>
    <lineage>
        <taxon>Archaea</taxon>
        <taxon>Methanobacteriati</taxon>
        <taxon>Methanobacteriota</taxon>
        <taxon>Stenosarchaea group</taxon>
        <taxon>Methanomicrobia</taxon>
        <taxon>Methanosarcinales</taxon>
        <taxon>Methanosarcinaceae</taxon>
        <taxon>Methanococcoides</taxon>
    </lineage>
</organism>
<reference evidence="2 3" key="1">
    <citation type="submission" date="2014-09" db="EMBL/GenBank/DDBJ databases">
        <title>Draft genome sequence of an obligately methylotrophic methanogen, Methanococcoides methylutens, isolated from marine sediment.</title>
        <authorList>
            <person name="Guan Y."/>
            <person name="Ngugi D.K."/>
            <person name="Blom J."/>
            <person name="Ali S."/>
            <person name="Ferry J.G."/>
            <person name="Stingl U."/>
        </authorList>
    </citation>
    <scope>NUCLEOTIDE SEQUENCE [LARGE SCALE GENOMIC DNA]</scope>
    <source>
        <strain evidence="2 3">DSM 2657</strain>
    </source>
</reference>
<dbReference type="PANTHER" id="PTHR30535">
    <property type="entry name" value="VITAMIN B12-BINDING PROTEIN"/>
    <property type="match status" value="1"/>
</dbReference>
<keyword evidence="3" id="KW-1185">Reference proteome</keyword>
<dbReference type="Proteomes" id="UP000029859">
    <property type="component" value="Unassembled WGS sequence"/>
</dbReference>
<sequence length="372" mass="40909">MKLKAYSGILIILVLMLSCIGAGCLSGSGQSSEENVEVQTITDGLGRKVTVPVDPERIVCQGSGALRYICYLGAQDAVVGVEDIELRKDENKRPYAIANPQFQNMPLIGEYRGNTDPEKIVTVDPDVIFWTYVQSADDADELQAKTGIPVVALNYGDLGVYRTDMYLSLNIMAEVMGKEERAEEVIKFFDMTIEDLESRTSDIPEDEKISVYVGGIAYRGPHGFQSTEPSYPPFTLIKAKNVATSLGTEHADVSKEAIIEWDPEIIFVDLSTYQTTPSAVDELETDPAYTSLTAVKNGDVYGVLPYNWYTTNHGSVLAAAYYSGKVIYPERFQDIEPSDKADEISTFLLGEPVYENLSSGFSAGFGQIELDQ</sequence>
<dbReference type="Pfam" id="PF01497">
    <property type="entry name" value="Peripla_BP_2"/>
    <property type="match status" value="1"/>
</dbReference>
<evidence type="ECO:0000313" key="3">
    <source>
        <dbReference type="Proteomes" id="UP000029859"/>
    </source>
</evidence>
<dbReference type="RefSeq" id="WP_048192954.1">
    <property type="nucleotide sequence ID" value="NZ_CAAGSM010000008.1"/>
</dbReference>
<dbReference type="OrthoDB" id="24039at2157"/>
<dbReference type="Gene3D" id="3.40.50.1980">
    <property type="entry name" value="Nitrogenase molybdenum iron protein domain"/>
    <property type="match status" value="2"/>
</dbReference>
<dbReference type="InterPro" id="IPR050902">
    <property type="entry name" value="ABC_Transporter_SBP"/>
</dbReference>
<name>A0A099T646_METMT</name>
<comment type="caution">
    <text evidence="2">The sequence shown here is derived from an EMBL/GenBank/DDBJ whole genome shotgun (WGS) entry which is preliminary data.</text>
</comment>
<gene>
    <name evidence="2" type="ORF">LI82_00130</name>
</gene>
<dbReference type="PANTHER" id="PTHR30535:SF34">
    <property type="entry name" value="MOLYBDATE-BINDING PROTEIN MOLA"/>
    <property type="match status" value="1"/>
</dbReference>
<accession>A0A099T646</accession>
<dbReference type="EMBL" id="JRHO01000002">
    <property type="protein sequence ID" value="KGK99671.1"/>
    <property type="molecule type" value="Genomic_DNA"/>
</dbReference>
<proteinExistence type="predicted"/>
<dbReference type="PROSITE" id="PS51257">
    <property type="entry name" value="PROKAR_LIPOPROTEIN"/>
    <property type="match status" value="1"/>
</dbReference>
<dbReference type="AlphaFoldDB" id="A0A099T646"/>
<evidence type="ECO:0000259" key="1">
    <source>
        <dbReference type="PROSITE" id="PS50983"/>
    </source>
</evidence>
<dbReference type="PROSITE" id="PS50983">
    <property type="entry name" value="FE_B12_PBP"/>
    <property type="match status" value="1"/>
</dbReference>
<protein>
    <submittedName>
        <fullName evidence="2">Iron transporter</fullName>
    </submittedName>
</protein>
<dbReference type="InterPro" id="IPR002491">
    <property type="entry name" value="ABC_transptr_periplasmic_BD"/>
</dbReference>
<feature type="domain" description="Fe/B12 periplasmic-binding" evidence="1">
    <location>
        <begin position="57"/>
        <end position="331"/>
    </location>
</feature>